<protein>
    <submittedName>
        <fullName evidence="2">Uncharacterized protein</fullName>
    </submittedName>
</protein>
<sequence length="48" mass="5207">MVRLKLPGCKSEEQVLEKDIAISLANQNHKLGGASKRMPPSGSREQAC</sequence>
<evidence type="ECO:0000313" key="2">
    <source>
        <dbReference type="EMBL" id="JAD96196.1"/>
    </source>
</evidence>
<dbReference type="AlphaFoldDB" id="A0A0A9E803"/>
<organism evidence="2">
    <name type="scientific">Arundo donax</name>
    <name type="common">Giant reed</name>
    <name type="synonym">Donax arundinaceus</name>
    <dbReference type="NCBI Taxonomy" id="35708"/>
    <lineage>
        <taxon>Eukaryota</taxon>
        <taxon>Viridiplantae</taxon>
        <taxon>Streptophyta</taxon>
        <taxon>Embryophyta</taxon>
        <taxon>Tracheophyta</taxon>
        <taxon>Spermatophyta</taxon>
        <taxon>Magnoliopsida</taxon>
        <taxon>Liliopsida</taxon>
        <taxon>Poales</taxon>
        <taxon>Poaceae</taxon>
        <taxon>PACMAD clade</taxon>
        <taxon>Arundinoideae</taxon>
        <taxon>Arundineae</taxon>
        <taxon>Arundo</taxon>
    </lineage>
</organism>
<evidence type="ECO:0000256" key="1">
    <source>
        <dbReference type="SAM" id="MobiDB-lite"/>
    </source>
</evidence>
<feature type="region of interest" description="Disordered" evidence="1">
    <location>
        <begin position="26"/>
        <end position="48"/>
    </location>
</feature>
<dbReference type="EMBL" id="GBRH01201699">
    <property type="protein sequence ID" value="JAD96196.1"/>
    <property type="molecule type" value="Transcribed_RNA"/>
</dbReference>
<name>A0A0A9E803_ARUDO</name>
<reference evidence="2" key="1">
    <citation type="submission" date="2014-09" db="EMBL/GenBank/DDBJ databases">
        <authorList>
            <person name="Magalhaes I.L.F."/>
            <person name="Oliveira U."/>
            <person name="Santos F.R."/>
            <person name="Vidigal T.H.D.A."/>
            <person name="Brescovit A.D."/>
            <person name="Santos A.J."/>
        </authorList>
    </citation>
    <scope>NUCLEOTIDE SEQUENCE</scope>
    <source>
        <tissue evidence="2">Shoot tissue taken approximately 20 cm above the soil surface</tissue>
    </source>
</reference>
<proteinExistence type="predicted"/>
<accession>A0A0A9E803</accession>
<reference evidence="2" key="2">
    <citation type="journal article" date="2015" name="Data Brief">
        <title>Shoot transcriptome of the giant reed, Arundo donax.</title>
        <authorList>
            <person name="Barrero R.A."/>
            <person name="Guerrero F.D."/>
            <person name="Moolhuijzen P."/>
            <person name="Goolsby J.A."/>
            <person name="Tidwell J."/>
            <person name="Bellgard S.E."/>
            <person name="Bellgard M.I."/>
        </authorList>
    </citation>
    <scope>NUCLEOTIDE SEQUENCE</scope>
    <source>
        <tissue evidence="2">Shoot tissue taken approximately 20 cm above the soil surface</tissue>
    </source>
</reference>